<dbReference type="InterPro" id="IPR016191">
    <property type="entry name" value="Ribonuclease/ribotoxin"/>
</dbReference>
<dbReference type="Pfam" id="PF00545">
    <property type="entry name" value="Ribonuclease"/>
    <property type="match status" value="1"/>
</dbReference>
<organism evidence="3 4">
    <name type="scientific">Hylemonella gracilis</name>
    <dbReference type="NCBI Taxonomy" id="80880"/>
    <lineage>
        <taxon>Bacteria</taxon>
        <taxon>Pseudomonadati</taxon>
        <taxon>Pseudomonadota</taxon>
        <taxon>Betaproteobacteria</taxon>
        <taxon>Burkholderiales</taxon>
        <taxon>Comamonadaceae</taxon>
        <taxon>Hylemonella</taxon>
    </lineage>
</organism>
<evidence type="ECO:0000256" key="1">
    <source>
        <dbReference type="ARBA" id="ARBA00022722"/>
    </source>
</evidence>
<accession>A0A4P6UHP7</accession>
<protein>
    <submittedName>
        <fullName evidence="3">Guanine-specific ribonuclease N1 and T1</fullName>
    </submittedName>
</protein>
<dbReference type="GO" id="GO:0016787">
    <property type="term" value="F:hydrolase activity"/>
    <property type="evidence" value="ECO:0007669"/>
    <property type="project" value="UniProtKB-KW"/>
</dbReference>
<keyword evidence="2" id="KW-0378">Hydrolase</keyword>
<name>A0A4P6UHP7_9BURK</name>
<evidence type="ECO:0000313" key="3">
    <source>
        <dbReference type="EMBL" id="QBK03996.1"/>
    </source>
</evidence>
<dbReference type="SUPFAM" id="SSF53933">
    <property type="entry name" value="Microbial ribonucleases"/>
    <property type="match status" value="1"/>
</dbReference>
<sequence>MVRGLVGKLVLTGLLSWLVCLPLGAEAPAPRPANPAKADSATVSLASLPPQGAETYRLILQGGPFPYEKDGTVFGNRERLLPAHPRGYYREYTVPTPGLSHRGTHRIVCGGNVRRSPDACYYTADHYASFRRIAP</sequence>
<dbReference type="GO" id="GO:0004521">
    <property type="term" value="F:RNA endonuclease activity"/>
    <property type="evidence" value="ECO:0007669"/>
    <property type="project" value="InterPro"/>
</dbReference>
<evidence type="ECO:0000256" key="2">
    <source>
        <dbReference type="ARBA" id="ARBA00022801"/>
    </source>
</evidence>
<dbReference type="Proteomes" id="UP000292939">
    <property type="component" value="Chromosome"/>
</dbReference>
<evidence type="ECO:0000313" key="4">
    <source>
        <dbReference type="Proteomes" id="UP000292939"/>
    </source>
</evidence>
<dbReference type="OrthoDB" id="5326845at2"/>
<dbReference type="CDD" id="cd00607">
    <property type="entry name" value="RNase_Sa"/>
    <property type="match status" value="1"/>
</dbReference>
<reference evidence="3 4" key="1">
    <citation type="submission" date="2018-07" db="EMBL/GenBank/DDBJ databases">
        <title>Exploring interactions and the metabolic potential of the ultra-small soil bacteria Hylemonella gracilis.</title>
        <authorList>
            <person name="Tyc O."/>
            <person name="Kulkarni P."/>
            <person name="Gawehns F."/>
            <person name="Hundscheid M."/>
            <person name="Zweers H."/>
            <person name="Garbeva P."/>
        </authorList>
    </citation>
    <scope>NUCLEOTIDE SEQUENCE [LARGE SCALE GENOMIC DNA]</scope>
    <source>
        <strain evidence="3 4">NS1</strain>
    </source>
</reference>
<dbReference type="RefSeq" id="WP_131278002.1">
    <property type="nucleotide sequence ID" value="NZ_CP031395.1"/>
</dbReference>
<dbReference type="Gene3D" id="3.10.450.30">
    <property type="entry name" value="Microbial ribonucleases"/>
    <property type="match status" value="1"/>
</dbReference>
<dbReference type="AlphaFoldDB" id="A0A4P6UHP7"/>
<keyword evidence="1" id="KW-0540">Nuclease</keyword>
<dbReference type="GO" id="GO:0003723">
    <property type="term" value="F:RNA binding"/>
    <property type="evidence" value="ECO:0007669"/>
    <property type="project" value="InterPro"/>
</dbReference>
<dbReference type="EMBL" id="CP031395">
    <property type="protein sequence ID" value="QBK03996.1"/>
    <property type="molecule type" value="Genomic_DNA"/>
</dbReference>
<gene>
    <name evidence="3" type="ORF">DW355_03670</name>
</gene>
<dbReference type="InterPro" id="IPR000026">
    <property type="entry name" value="N1-like"/>
</dbReference>
<proteinExistence type="predicted"/>
<dbReference type="KEGG" id="hgr:DW355_03670"/>